<dbReference type="InterPro" id="IPR002933">
    <property type="entry name" value="Peptidase_M20"/>
</dbReference>
<dbReference type="RefSeq" id="WP_014261860.1">
    <property type="nucleotide sequence ID" value="NC_016630.1"/>
</dbReference>
<sequence length="537" mass="61859">MKERIKKIFEESISIVSFTNTKTERDIEEYIYQYMSEMKYFKQYPNNFGMKEIPNDVHGRRVNWGLVNSGRKETVILFHHHDTVDIEDYGSLQNIALENEPLKKELLKMDLPKEIQSDICSNEWIFGRGSCDMKASLALQLAVLEEYSKAKNPKVNALYLSVADEESYSQGMRCAITLLAELKEKFDLEYILAIDSEPFESNSNDVKGLHVGTVGKMMPTIVAQGVVSHIKEPLKGINAISLLSRIVSTIDLNPNLYECAKGENSPLPSWSYARDLKEIYDVSTALRAAGYFSVLHLERSPKEIMEIIYTLCEEAIDEFYDNYVKLQDRFCVEHMIAKPKILFFEDLMKLCQEKEGFESFWSQLEQDSAKKLSEGTSYQDITIDNIQQLLEFYGKKEAIIVLAIAAPYYPALSSRNVKNSKIEIEKLVQCYADYLKTNYNFSLNVEEYFMGICDISYCALEKSLKDYTSVMDSMAVSKSVYDIDFENLNKINIPGINLGPWGKDLHKFTERVYEKDVYDTIPNFLLYLLNNIEKIKK</sequence>
<dbReference type="InterPro" id="IPR050072">
    <property type="entry name" value="Peptidase_M20A"/>
</dbReference>
<dbReference type="PANTHER" id="PTHR43808:SF27">
    <property type="entry name" value="PROTEIN ROCB"/>
    <property type="match status" value="1"/>
</dbReference>
<dbReference type="Gene3D" id="3.40.630.10">
    <property type="entry name" value="Zn peptidases"/>
    <property type="match status" value="1"/>
</dbReference>
<dbReference type="EC" id="3.4.-.-" evidence="1"/>
<keyword evidence="1" id="KW-0378">Hydrolase</keyword>
<dbReference type="eggNOG" id="COG4187">
    <property type="taxonomic scope" value="Bacteria"/>
</dbReference>
<evidence type="ECO:0000313" key="2">
    <source>
        <dbReference type="Proteomes" id="UP000007468"/>
    </source>
</evidence>
<dbReference type="OrthoDB" id="9815360at2"/>
<organism evidence="1 2">
    <name type="scientific">Filifactor alocis (strain ATCC 35896 / CCUG 47790 / D40 B5)</name>
    <name type="common">Fusobacterium alocis</name>
    <dbReference type="NCBI Taxonomy" id="546269"/>
    <lineage>
        <taxon>Bacteria</taxon>
        <taxon>Bacillati</taxon>
        <taxon>Bacillota</taxon>
        <taxon>Clostridia</taxon>
        <taxon>Peptostreptococcales</taxon>
        <taxon>Filifactoraceae</taxon>
        <taxon>Filifactor</taxon>
    </lineage>
</organism>
<proteinExistence type="predicted"/>
<keyword evidence="2" id="KW-1185">Reference proteome</keyword>
<dbReference type="PIRSF" id="PIRSF010386">
    <property type="entry name" value="RocB"/>
    <property type="match status" value="1"/>
</dbReference>
<dbReference type="STRING" id="546269.HMPREF0389_00450"/>
<dbReference type="SUPFAM" id="SSF53187">
    <property type="entry name" value="Zn-dependent exopeptidases"/>
    <property type="match status" value="1"/>
</dbReference>
<dbReference type="GO" id="GO:0016787">
    <property type="term" value="F:hydrolase activity"/>
    <property type="evidence" value="ECO:0007669"/>
    <property type="project" value="UniProtKB-KW"/>
</dbReference>
<reference evidence="2" key="1">
    <citation type="submission" date="2010-12" db="EMBL/GenBank/DDBJ databases">
        <title>The genome sequence of Filifactor alocis strain ATCC 35896.</title>
        <authorList>
            <consortium name="The Broad Institute Genome Sequencing Platform"/>
            <person name="Ward D."/>
            <person name="Earl A."/>
            <person name="Feldgarden M."/>
            <person name="Young S.K."/>
            <person name="Gargeya S."/>
            <person name="Zeng Q."/>
            <person name="Alvarado L."/>
            <person name="Berlin A."/>
            <person name="Bochicchio J."/>
            <person name="Chapman S.B."/>
            <person name="Chen Z."/>
            <person name="Freedman E."/>
            <person name="Gellesch M."/>
            <person name="Goldberg J."/>
            <person name="Griggs A."/>
            <person name="Gujja S."/>
            <person name="Heilman E."/>
            <person name="Heiman D."/>
            <person name="Howarth C."/>
            <person name="Mehta T."/>
            <person name="Neiman D."/>
            <person name="Pearson M."/>
            <person name="Roberts A."/>
            <person name="Saif S."/>
            <person name="Shea T."/>
            <person name="Shenoy N."/>
            <person name="Sisk P."/>
            <person name="Stolte C."/>
            <person name="Sykes S."/>
            <person name="White J."/>
            <person name="Yandava C."/>
            <person name="Izard J."/>
            <person name="Blanton J.M."/>
            <person name="Baranova O.V."/>
            <person name="Tanner A.C."/>
            <person name="Dewhirst F.E."/>
            <person name="Haas B."/>
            <person name="Nusbaum C."/>
            <person name="Birren B."/>
        </authorList>
    </citation>
    <scope>NUCLEOTIDE SEQUENCE [LARGE SCALE GENOMIC DNA]</scope>
    <source>
        <strain evidence="2">ATCC 35896 / D40 B5</strain>
    </source>
</reference>
<protein>
    <submittedName>
        <fullName evidence="1">Peptidase, M20/M25/M40 family</fullName>
        <ecNumber evidence="1">3.4.-.-</ecNumber>
    </submittedName>
</protein>
<dbReference type="InterPro" id="IPR012166">
    <property type="entry name" value="Uncharacterised_RocB"/>
</dbReference>
<dbReference type="Pfam" id="PF01546">
    <property type="entry name" value="Peptidase_M20"/>
    <property type="match status" value="1"/>
</dbReference>
<dbReference type="KEGG" id="faa:HMPREF0389_00450"/>
<name>D6GS93_FILAD</name>
<dbReference type="AlphaFoldDB" id="D6GS93"/>
<gene>
    <name evidence="1" type="ordered locus">HMPREF0389_00450</name>
</gene>
<dbReference type="PATRIC" id="fig|546269.5.peg.201"/>
<dbReference type="PANTHER" id="PTHR43808">
    <property type="entry name" value="ACETYLORNITHINE DEACETYLASE"/>
    <property type="match status" value="1"/>
</dbReference>
<accession>D6GS93</accession>
<evidence type="ECO:0000313" key="1">
    <source>
        <dbReference type="EMBL" id="EFE28534.1"/>
    </source>
</evidence>
<dbReference type="Proteomes" id="UP000007468">
    <property type="component" value="Chromosome"/>
</dbReference>
<dbReference type="EMBL" id="CP002390">
    <property type="protein sequence ID" value="EFE28534.1"/>
    <property type="molecule type" value="Genomic_DNA"/>
</dbReference>